<sequence length="572" mass="64955">MHFLPLSNQASSIPDLDLDFDRPVSPSQASTMHLTLDDAMNEHFSTSDRLEECIARLRNLKDHGLEGLLIRIQNTQAHKDNVLRQIRAVAHHGSVIASDMCGLADDILALKADRTRSTRNFKNRTRRLLDETERMLVDIQECVEKLKIFEETLVQLQHDIDSKIAEYHKQGKVSSRKAHMYDKLAAAIPIIGYLTAAVAGILAGLCSTILPHFLLALPFIFYAGATVTPQLSNHIRKRGRMHEKRAMKPLETKALLERARHILQENYEELESAGQWWFQIKNDIEGISQTLKLEQWSTKELKEGRRGWRRLEEDLRDYSRTLHAAVSSGSQSSKKSSRSRSLLPPDRRISPKAPVPNIAVVTPRTSETSMPNGSQRPERTLPMSRSLSRPDLTEGSIPRPSPAENLTAGRRGRSSWVESDSDSDSSSWTESSAGRRTPRRSQSSTPYLRTTTRSIDEAISDRRRYRSHVESDDNDSVVVIEVPESRRAKEPRRVHCPSPPITIVSCDSDEDEDEDYYYERKRPVARKQRSYVWDSSHDDDKQYLTAASGGSRDSRGSSNSRRSSRRPLVVYL</sequence>
<evidence type="ECO:0000313" key="3">
    <source>
        <dbReference type="EMBL" id="TDL26955.1"/>
    </source>
</evidence>
<dbReference type="VEuPathDB" id="FungiDB:BD410DRAFT_783063"/>
<reference evidence="3 4" key="1">
    <citation type="submission" date="2018-06" db="EMBL/GenBank/DDBJ databases">
        <title>A transcriptomic atlas of mushroom development highlights an independent origin of complex multicellularity.</title>
        <authorList>
            <consortium name="DOE Joint Genome Institute"/>
            <person name="Krizsan K."/>
            <person name="Almasi E."/>
            <person name="Merenyi Z."/>
            <person name="Sahu N."/>
            <person name="Viragh M."/>
            <person name="Koszo T."/>
            <person name="Mondo S."/>
            <person name="Kiss B."/>
            <person name="Balint B."/>
            <person name="Kues U."/>
            <person name="Barry K."/>
            <person name="Hegedus J.C."/>
            <person name="Henrissat B."/>
            <person name="Johnson J."/>
            <person name="Lipzen A."/>
            <person name="Ohm R."/>
            <person name="Nagy I."/>
            <person name="Pangilinan J."/>
            <person name="Yan J."/>
            <person name="Xiong Y."/>
            <person name="Grigoriev I.V."/>
            <person name="Hibbett D.S."/>
            <person name="Nagy L.G."/>
        </authorList>
    </citation>
    <scope>NUCLEOTIDE SEQUENCE [LARGE SCALE GENOMIC DNA]</scope>
    <source>
        <strain evidence="3 4">SZMC22713</strain>
    </source>
</reference>
<dbReference type="EMBL" id="ML170160">
    <property type="protein sequence ID" value="TDL26955.1"/>
    <property type="molecule type" value="Genomic_DNA"/>
</dbReference>
<feature type="region of interest" description="Disordered" evidence="1">
    <location>
        <begin position="323"/>
        <end position="449"/>
    </location>
</feature>
<keyword evidence="2" id="KW-0812">Transmembrane</keyword>
<feature type="compositionally biased region" description="Low complexity" evidence="1">
    <location>
        <begin position="548"/>
        <end position="561"/>
    </location>
</feature>
<evidence type="ECO:0000256" key="1">
    <source>
        <dbReference type="SAM" id="MobiDB-lite"/>
    </source>
</evidence>
<evidence type="ECO:0000313" key="4">
    <source>
        <dbReference type="Proteomes" id="UP000294933"/>
    </source>
</evidence>
<keyword evidence="2" id="KW-1133">Transmembrane helix</keyword>
<feature type="compositionally biased region" description="Low complexity" evidence="1">
    <location>
        <begin position="414"/>
        <end position="432"/>
    </location>
</feature>
<dbReference type="AlphaFoldDB" id="A0A4Y7QHP3"/>
<keyword evidence="2" id="KW-0472">Membrane</keyword>
<protein>
    <submittedName>
        <fullName evidence="3">Uncharacterized protein</fullName>
    </submittedName>
</protein>
<feature type="transmembrane region" description="Helical" evidence="2">
    <location>
        <begin position="184"/>
        <end position="203"/>
    </location>
</feature>
<gene>
    <name evidence="3" type="ORF">BD410DRAFT_783063</name>
</gene>
<evidence type="ECO:0000256" key="2">
    <source>
        <dbReference type="SAM" id="Phobius"/>
    </source>
</evidence>
<feature type="non-terminal residue" evidence="3">
    <location>
        <position position="572"/>
    </location>
</feature>
<keyword evidence="4" id="KW-1185">Reference proteome</keyword>
<feature type="transmembrane region" description="Helical" evidence="2">
    <location>
        <begin position="209"/>
        <end position="231"/>
    </location>
</feature>
<feature type="region of interest" description="Disordered" evidence="1">
    <location>
        <begin position="524"/>
        <end position="572"/>
    </location>
</feature>
<feature type="compositionally biased region" description="Polar residues" evidence="1">
    <location>
        <begin position="363"/>
        <end position="375"/>
    </location>
</feature>
<dbReference type="Proteomes" id="UP000294933">
    <property type="component" value="Unassembled WGS sequence"/>
</dbReference>
<proteinExistence type="predicted"/>
<name>A0A4Y7QHP3_9AGAM</name>
<accession>A0A4Y7QHP3</accession>
<organism evidence="3 4">
    <name type="scientific">Rickenella mellea</name>
    <dbReference type="NCBI Taxonomy" id="50990"/>
    <lineage>
        <taxon>Eukaryota</taxon>
        <taxon>Fungi</taxon>
        <taxon>Dikarya</taxon>
        <taxon>Basidiomycota</taxon>
        <taxon>Agaricomycotina</taxon>
        <taxon>Agaricomycetes</taxon>
        <taxon>Hymenochaetales</taxon>
        <taxon>Rickenellaceae</taxon>
        <taxon>Rickenella</taxon>
    </lineage>
</organism>